<dbReference type="KEGG" id="lxl:KDY119_01268"/>
<evidence type="ECO:0000313" key="8">
    <source>
        <dbReference type="Proteomes" id="UP000326702"/>
    </source>
</evidence>
<gene>
    <name evidence="7" type="ORF">KDY119_01268</name>
</gene>
<keyword evidence="4 6" id="KW-1133">Transmembrane helix</keyword>
<proteinExistence type="predicted"/>
<accession>A0A5P9QBE4</accession>
<evidence type="ECO:0000256" key="6">
    <source>
        <dbReference type="SAM" id="Phobius"/>
    </source>
</evidence>
<dbReference type="PANTHER" id="PTHR34857">
    <property type="entry name" value="SLL0384 PROTEIN"/>
    <property type="match status" value="1"/>
</dbReference>
<name>A0A5P9QBE4_9MICO</name>
<keyword evidence="3 6" id="KW-0812">Transmembrane</keyword>
<protein>
    <submittedName>
        <fullName evidence="7">Energy-coupling factor transporter transmembrane protein BioN</fullName>
    </submittedName>
</protein>
<sequence>MSRFRSGAGLLGAYVPRDSAIHRAPAGLKLVALAVVSVAVLLVRSWWGVGTLAVLVVAVAAASRVGARALLVQLRPLVWLVPAVLALQWWAHGPARAAVLSARLVLLVALAALVVLTTRTTDVLTAIERGARPLRVVGVRPERVALVLALAIRSVPVLAALADDVRDAQRARGRERDLRAFAVPLVVGTLRRADALGDALRARGVDD</sequence>
<dbReference type="Pfam" id="PF02361">
    <property type="entry name" value="CbiQ"/>
    <property type="match status" value="1"/>
</dbReference>
<keyword evidence="8" id="KW-1185">Reference proteome</keyword>
<dbReference type="AlphaFoldDB" id="A0A5P9QBE4"/>
<evidence type="ECO:0000256" key="4">
    <source>
        <dbReference type="ARBA" id="ARBA00022989"/>
    </source>
</evidence>
<feature type="transmembrane region" description="Helical" evidence="6">
    <location>
        <begin position="26"/>
        <end position="43"/>
    </location>
</feature>
<dbReference type="CDD" id="cd16914">
    <property type="entry name" value="EcfT"/>
    <property type="match status" value="1"/>
</dbReference>
<dbReference type="EMBL" id="CP045529">
    <property type="protein sequence ID" value="QFU97765.1"/>
    <property type="molecule type" value="Genomic_DNA"/>
</dbReference>
<evidence type="ECO:0000256" key="3">
    <source>
        <dbReference type="ARBA" id="ARBA00022692"/>
    </source>
</evidence>
<feature type="transmembrane region" description="Helical" evidence="6">
    <location>
        <begin position="74"/>
        <end position="91"/>
    </location>
</feature>
<evidence type="ECO:0000256" key="1">
    <source>
        <dbReference type="ARBA" id="ARBA00004141"/>
    </source>
</evidence>
<dbReference type="InterPro" id="IPR003339">
    <property type="entry name" value="ABC/ECF_trnsptr_transmembrane"/>
</dbReference>
<dbReference type="RefSeq" id="WP_153022077.1">
    <property type="nucleotide sequence ID" value="NZ_BAABIH010000012.1"/>
</dbReference>
<dbReference type="Proteomes" id="UP000326702">
    <property type="component" value="Chromosome"/>
</dbReference>
<dbReference type="GO" id="GO:0005886">
    <property type="term" value="C:plasma membrane"/>
    <property type="evidence" value="ECO:0007669"/>
    <property type="project" value="UniProtKB-ARBA"/>
</dbReference>
<dbReference type="InterPro" id="IPR051611">
    <property type="entry name" value="ECF_transporter_component"/>
</dbReference>
<evidence type="ECO:0000256" key="5">
    <source>
        <dbReference type="ARBA" id="ARBA00023136"/>
    </source>
</evidence>
<reference evidence="7 8" key="1">
    <citation type="submission" date="2019-10" db="EMBL/GenBank/DDBJ databases">
        <title>Genome sequence of Luteimicrobium xylanilyticum HY-24.</title>
        <authorList>
            <person name="Kim D.Y."/>
            <person name="Park H.-Y."/>
        </authorList>
    </citation>
    <scope>NUCLEOTIDE SEQUENCE [LARGE SCALE GENOMIC DNA]</scope>
    <source>
        <strain evidence="7 8">HY-24</strain>
    </source>
</reference>
<organism evidence="7 8">
    <name type="scientific">Luteimicrobium xylanilyticum</name>
    <dbReference type="NCBI Taxonomy" id="1133546"/>
    <lineage>
        <taxon>Bacteria</taxon>
        <taxon>Bacillati</taxon>
        <taxon>Actinomycetota</taxon>
        <taxon>Actinomycetes</taxon>
        <taxon>Micrococcales</taxon>
        <taxon>Luteimicrobium</taxon>
    </lineage>
</organism>
<dbReference type="PANTHER" id="PTHR34857:SF2">
    <property type="entry name" value="SLL0384 PROTEIN"/>
    <property type="match status" value="1"/>
</dbReference>
<keyword evidence="2" id="KW-1003">Cell membrane</keyword>
<dbReference type="OrthoDB" id="509049at2"/>
<evidence type="ECO:0000256" key="2">
    <source>
        <dbReference type="ARBA" id="ARBA00022475"/>
    </source>
</evidence>
<feature type="transmembrane region" description="Helical" evidence="6">
    <location>
        <begin position="97"/>
        <end position="116"/>
    </location>
</feature>
<comment type="subcellular location">
    <subcellularLocation>
        <location evidence="1">Membrane</location>
        <topology evidence="1">Multi-pass membrane protein</topology>
    </subcellularLocation>
</comment>
<feature type="transmembrane region" description="Helical" evidence="6">
    <location>
        <begin position="49"/>
        <end position="67"/>
    </location>
</feature>
<evidence type="ECO:0000313" key="7">
    <source>
        <dbReference type="EMBL" id="QFU97765.1"/>
    </source>
</evidence>
<keyword evidence="5 6" id="KW-0472">Membrane</keyword>